<accession>A0A6M3IIJ4</accession>
<name>A0A6M3IIJ4_9ZZZZ</name>
<protein>
    <submittedName>
        <fullName evidence="2">Uncharacterized protein</fullName>
    </submittedName>
</protein>
<dbReference type="EMBL" id="MT141270">
    <property type="protein sequence ID" value="QJA57390.1"/>
    <property type="molecule type" value="Genomic_DNA"/>
</dbReference>
<feature type="compositionally biased region" description="Basic and acidic residues" evidence="1">
    <location>
        <begin position="106"/>
        <end position="117"/>
    </location>
</feature>
<feature type="region of interest" description="Disordered" evidence="1">
    <location>
        <begin position="83"/>
        <end position="125"/>
    </location>
</feature>
<organism evidence="2">
    <name type="scientific">viral metagenome</name>
    <dbReference type="NCBI Taxonomy" id="1070528"/>
    <lineage>
        <taxon>unclassified sequences</taxon>
        <taxon>metagenomes</taxon>
        <taxon>organismal metagenomes</taxon>
    </lineage>
</organism>
<proteinExistence type="predicted"/>
<evidence type="ECO:0000313" key="2">
    <source>
        <dbReference type="EMBL" id="QJA57390.1"/>
    </source>
</evidence>
<feature type="compositionally biased region" description="Basic and acidic residues" evidence="1">
    <location>
        <begin position="83"/>
        <end position="92"/>
    </location>
</feature>
<gene>
    <name evidence="2" type="ORF">MM415B01653_0014</name>
</gene>
<evidence type="ECO:0000256" key="1">
    <source>
        <dbReference type="SAM" id="MobiDB-lite"/>
    </source>
</evidence>
<dbReference type="AlphaFoldDB" id="A0A6M3IIJ4"/>
<reference evidence="2" key="1">
    <citation type="submission" date="2020-03" db="EMBL/GenBank/DDBJ databases">
        <title>The deep terrestrial virosphere.</title>
        <authorList>
            <person name="Holmfeldt K."/>
            <person name="Nilsson E."/>
            <person name="Simone D."/>
            <person name="Lopez-Fernandez M."/>
            <person name="Wu X."/>
            <person name="de Brujin I."/>
            <person name="Lundin D."/>
            <person name="Andersson A."/>
            <person name="Bertilsson S."/>
            <person name="Dopson M."/>
        </authorList>
    </citation>
    <scope>NUCLEOTIDE SEQUENCE</scope>
    <source>
        <strain evidence="2">MM415B01653</strain>
    </source>
</reference>
<sequence length="168" mass="18617">MADFVEKEIDYAGLKKLVTAFDKLKLIEDGKIKVDKTDALETLGQKYLDAVGKVPEDKEEALTEEMVGAFNFLRKHLEAKKKEAVKEEKAAKSGDASKQTKKKKSGGLDKKEKKESKGPSTKMLIYSSWKEKKTLPELLKKSAGKVKDSTVKAWVSAWGRKSNLPAGA</sequence>